<keyword evidence="3" id="KW-1185">Reference proteome</keyword>
<gene>
    <name evidence="2" type="ORF">F0P94_07140</name>
</gene>
<dbReference type="Pfam" id="PF20274">
    <property type="entry name" value="cREC_REC"/>
    <property type="match status" value="1"/>
</dbReference>
<dbReference type="AlphaFoldDB" id="A0A5N1J084"/>
<feature type="domain" description="Cyclic-phosphate processing Receiver" evidence="1">
    <location>
        <begin position="3"/>
        <end position="104"/>
    </location>
</feature>
<reference evidence="2 3" key="1">
    <citation type="submission" date="2019-09" db="EMBL/GenBank/DDBJ databases">
        <title>Genome sequence of Adhaeribacter sp. M2.</title>
        <authorList>
            <person name="Srinivasan S."/>
        </authorList>
    </citation>
    <scope>NUCLEOTIDE SEQUENCE [LARGE SCALE GENOMIC DNA]</scope>
    <source>
        <strain evidence="2 3">M2</strain>
    </source>
</reference>
<proteinExistence type="predicted"/>
<evidence type="ECO:0000313" key="3">
    <source>
        <dbReference type="Proteomes" id="UP000326570"/>
    </source>
</evidence>
<evidence type="ECO:0000313" key="2">
    <source>
        <dbReference type="EMBL" id="KAA9340115.1"/>
    </source>
</evidence>
<dbReference type="EMBL" id="VTWT01000003">
    <property type="protein sequence ID" value="KAA9340115.1"/>
    <property type="molecule type" value="Genomic_DNA"/>
</dbReference>
<organism evidence="2 3">
    <name type="scientific">Adhaeribacter soli</name>
    <dbReference type="NCBI Taxonomy" id="2607655"/>
    <lineage>
        <taxon>Bacteria</taxon>
        <taxon>Pseudomonadati</taxon>
        <taxon>Bacteroidota</taxon>
        <taxon>Cytophagia</taxon>
        <taxon>Cytophagales</taxon>
        <taxon>Hymenobacteraceae</taxon>
        <taxon>Adhaeribacter</taxon>
    </lineage>
</organism>
<dbReference type="InterPro" id="IPR046909">
    <property type="entry name" value="cREC_REC"/>
</dbReference>
<dbReference type="RefSeq" id="WP_150903187.1">
    <property type="nucleotide sequence ID" value="NZ_VTWT01000003.1"/>
</dbReference>
<evidence type="ECO:0000259" key="1">
    <source>
        <dbReference type="Pfam" id="PF20274"/>
    </source>
</evidence>
<dbReference type="Proteomes" id="UP000326570">
    <property type="component" value="Unassembled WGS sequence"/>
</dbReference>
<sequence>MKYKLFLDDIRTVEMVYSNLTDEDFIIVRNFEDFKSTILQKGLPGYISFDNDLGLDTNGNIAPDGYAAAKWLVYDSGLDLSELKFYVHSANPVAASQIQGLLDNYIIFLKNENNDD</sequence>
<accession>A0A5N1J084</accession>
<comment type="caution">
    <text evidence="2">The sequence shown here is derived from an EMBL/GenBank/DDBJ whole genome shotgun (WGS) entry which is preliminary data.</text>
</comment>
<name>A0A5N1J084_9BACT</name>
<protein>
    <recommendedName>
        <fullName evidence="1">Cyclic-phosphate processing Receiver domain-containing protein</fullName>
    </recommendedName>
</protein>